<protein>
    <submittedName>
        <fullName evidence="2">Uncharacterized protein</fullName>
    </submittedName>
</protein>
<dbReference type="EMBL" id="MN740510">
    <property type="protein sequence ID" value="QHU30613.1"/>
    <property type="molecule type" value="Genomic_DNA"/>
</dbReference>
<organism evidence="2">
    <name type="scientific">viral metagenome</name>
    <dbReference type="NCBI Taxonomy" id="1070528"/>
    <lineage>
        <taxon>unclassified sequences</taxon>
        <taxon>metagenomes</taxon>
        <taxon>organismal metagenomes</taxon>
    </lineage>
</organism>
<keyword evidence="1" id="KW-0472">Membrane</keyword>
<evidence type="ECO:0000313" key="2">
    <source>
        <dbReference type="EMBL" id="QHU30613.1"/>
    </source>
</evidence>
<sequence>MSDIKFVFDSATKKCDYTKTENGTIPLSMCREFDKEAKPSTTSKILSGLDSGTRGLGTIKIWVNIATAILIIIIGLSIFFWGRSVHGVKNVKVCNGPIKEKPSESMQTYISDKKTGTKSSRIVYTYNDPIEIEDENKKCHVIEKSTLVNIHENLTGLSIISIKDEDGIYKYQKESAHTALMWTGGIITVVGLAGDLINVLLRNNPWYQRFLGITTGSNLLRGKGF</sequence>
<accession>A0A6C0LJ97</accession>
<keyword evidence="1" id="KW-1133">Transmembrane helix</keyword>
<evidence type="ECO:0000256" key="1">
    <source>
        <dbReference type="SAM" id="Phobius"/>
    </source>
</evidence>
<reference evidence="2" key="1">
    <citation type="journal article" date="2020" name="Nature">
        <title>Giant virus diversity and host interactions through global metagenomics.</title>
        <authorList>
            <person name="Schulz F."/>
            <person name="Roux S."/>
            <person name="Paez-Espino D."/>
            <person name="Jungbluth S."/>
            <person name="Walsh D.A."/>
            <person name="Denef V.J."/>
            <person name="McMahon K.D."/>
            <person name="Konstantinidis K.T."/>
            <person name="Eloe-Fadrosh E.A."/>
            <person name="Kyrpides N.C."/>
            <person name="Woyke T."/>
        </authorList>
    </citation>
    <scope>NUCLEOTIDE SEQUENCE</scope>
    <source>
        <strain evidence="2">GVMAG-M-3300027833-19</strain>
    </source>
</reference>
<name>A0A6C0LJ97_9ZZZZ</name>
<proteinExistence type="predicted"/>
<feature type="transmembrane region" description="Helical" evidence="1">
    <location>
        <begin position="61"/>
        <end position="82"/>
    </location>
</feature>
<feature type="transmembrane region" description="Helical" evidence="1">
    <location>
        <begin position="179"/>
        <end position="201"/>
    </location>
</feature>
<keyword evidence="1" id="KW-0812">Transmembrane</keyword>
<dbReference type="AlphaFoldDB" id="A0A6C0LJ97"/>